<reference evidence="1 2" key="1">
    <citation type="journal article" date="2016" name="DNA Res.">
        <title>Genome sequence of Aspergillus luchuensis NBRC 4314.</title>
        <authorList>
            <person name="Yamada O."/>
            <person name="Machida M."/>
            <person name="Hosoyama A."/>
            <person name="Goto M."/>
            <person name="Takahashi T."/>
            <person name="Futagami T."/>
            <person name="Yamagata Y."/>
            <person name="Takeuchi M."/>
            <person name="Kobayashi T."/>
            <person name="Koike H."/>
            <person name="Abe K."/>
            <person name="Asai K."/>
            <person name="Arita M."/>
            <person name="Fujita N."/>
            <person name="Fukuda K."/>
            <person name="Higa K."/>
            <person name="Horikawa H."/>
            <person name="Ishikawa T."/>
            <person name="Jinno K."/>
            <person name="Kato Y."/>
            <person name="Kirimura K."/>
            <person name="Mizutani O."/>
            <person name="Nakasone K."/>
            <person name="Sano M."/>
            <person name="Shiraishi Y."/>
            <person name="Tsukahara M."/>
            <person name="Gomi K."/>
        </authorList>
    </citation>
    <scope>NUCLEOTIDE SEQUENCE [LARGE SCALE GENOMIC DNA]</scope>
    <source>
        <strain evidence="1 2">RIB 2604</strain>
    </source>
</reference>
<gene>
    <name evidence="1" type="ORF">RIB2604_01001320</name>
</gene>
<comment type="caution">
    <text evidence="1">The sequence shown here is derived from an EMBL/GenBank/DDBJ whole genome shotgun (WGS) entry which is preliminary data.</text>
</comment>
<reference evidence="2" key="2">
    <citation type="submission" date="2016-02" db="EMBL/GenBank/DDBJ databases">
        <title>Genome sequencing of Aspergillus luchuensis NBRC 4314.</title>
        <authorList>
            <person name="Yamada O."/>
        </authorList>
    </citation>
    <scope>NUCLEOTIDE SEQUENCE [LARGE SCALE GENOMIC DNA]</scope>
    <source>
        <strain evidence="2">RIB 2604</strain>
    </source>
</reference>
<organism evidence="1 2">
    <name type="scientific">Aspergillus kawachii</name>
    <name type="common">White koji mold</name>
    <name type="synonym">Aspergillus awamori var. kawachi</name>
    <dbReference type="NCBI Taxonomy" id="1069201"/>
    <lineage>
        <taxon>Eukaryota</taxon>
        <taxon>Fungi</taxon>
        <taxon>Dikarya</taxon>
        <taxon>Ascomycota</taxon>
        <taxon>Pezizomycotina</taxon>
        <taxon>Eurotiomycetes</taxon>
        <taxon>Eurotiomycetidae</taxon>
        <taxon>Eurotiales</taxon>
        <taxon>Aspergillaceae</taxon>
        <taxon>Aspergillus</taxon>
        <taxon>Aspergillus subgen. Circumdati</taxon>
    </lineage>
</organism>
<name>A0A146F4K5_ASPKA</name>
<protein>
    <submittedName>
        <fullName evidence="1">Uncharacterized protein</fullName>
    </submittedName>
</protein>
<proteinExistence type="predicted"/>
<dbReference type="Proteomes" id="UP000075230">
    <property type="component" value="Unassembled WGS sequence"/>
</dbReference>
<dbReference type="EMBL" id="BCWF01000010">
    <property type="protein sequence ID" value="GAT21244.1"/>
    <property type="molecule type" value="Genomic_DNA"/>
</dbReference>
<accession>A0A146F4K5</accession>
<dbReference type="AlphaFoldDB" id="A0A146F4K5"/>
<evidence type="ECO:0000313" key="1">
    <source>
        <dbReference type="EMBL" id="GAT21244.1"/>
    </source>
</evidence>
<evidence type="ECO:0000313" key="2">
    <source>
        <dbReference type="Proteomes" id="UP000075230"/>
    </source>
</evidence>
<sequence length="133" mass="14954">MLGRHRVGDGVVLETLAPVSSPTTVVPSPAARLSVSHQQASWRVRNTARWPPGDDFPSGPPLRFHGTHRIPPGWIWASWPGRSRRGRLVWPVLLDSIGLSLSHRPNMIPLWFDPEKRIAGKLRLIGQKKRKTQ</sequence>